<gene>
    <name evidence="1" type="ORF">FSB_LOCUS19570</name>
</gene>
<evidence type="ECO:0000313" key="1">
    <source>
        <dbReference type="EMBL" id="SPC91688.1"/>
    </source>
</evidence>
<protein>
    <submittedName>
        <fullName evidence="1">Uncharacterized protein</fullName>
    </submittedName>
</protein>
<dbReference type="AlphaFoldDB" id="A0A2N9FWR4"/>
<reference evidence="1" key="1">
    <citation type="submission" date="2018-02" db="EMBL/GenBank/DDBJ databases">
        <authorList>
            <person name="Cohen D.B."/>
            <person name="Kent A.D."/>
        </authorList>
    </citation>
    <scope>NUCLEOTIDE SEQUENCE</scope>
</reference>
<name>A0A2N9FWR4_FAGSY</name>
<accession>A0A2N9FWR4</accession>
<sequence>MGTYEVEIDGAKVKVSVVDNVGVLGGKIDELKSLLETSQIGVVGVDVKSIQSTESSIEDEVNECLSNRYYLRCSTGVEVGHFASKILKKANIEKLWISKVGW</sequence>
<organism evidence="1">
    <name type="scientific">Fagus sylvatica</name>
    <name type="common">Beechnut</name>
    <dbReference type="NCBI Taxonomy" id="28930"/>
    <lineage>
        <taxon>Eukaryota</taxon>
        <taxon>Viridiplantae</taxon>
        <taxon>Streptophyta</taxon>
        <taxon>Embryophyta</taxon>
        <taxon>Tracheophyta</taxon>
        <taxon>Spermatophyta</taxon>
        <taxon>Magnoliopsida</taxon>
        <taxon>eudicotyledons</taxon>
        <taxon>Gunneridae</taxon>
        <taxon>Pentapetalae</taxon>
        <taxon>rosids</taxon>
        <taxon>fabids</taxon>
        <taxon>Fagales</taxon>
        <taxon>Fagaceae</taxon>
        <taxon>Fagus</taxon>
    </lineage>
</organism>
<proteinExistence type="predicted"/>
<dbReference type="EMBL" id="OIVN01001244">
    <property type="protein sequence ID" value="SPC91688.1"/>
    <property type="molecule type" value="Genomic_DNA"/>
</dbReference>